<name>A0AAV9WX13_9PEZI</name>
<proteinExistence type="predicted"/>
<feature type="compositionally biased region" description="Acidic residues" evidence="1">
    <location>
        <begin position="85"/>
        <end position="100"/>
    </location>
</feature>
<feature type="region of interest" description="Disordered" evidence="1">
    <location>
        <begin position="166"/>
        <end position="202"/>
    </location>
</feature>
<feature type="region of interest" description="Disordered" evidence="1">
    <location>
        <begin position="17"/>
        <end position="111"/>
    </location>
</feature>
<evidence type="ECO:0000256" key="1">
    <source>
        <dbReference type="SAM" id="MobiDB-lite"/>
    </source>
</evidence>
<dbReference type="EMBL" id="JAVHJO010000015">
    <property type="protein sequence ID" value="KAK6527561.1"/>
    <property type="molecule type" value="Genomic_DNA"/>
</dbReference>
<evidence type="ECO:0008006" key="4">
    <source>
        <dbReference type="Google" id="ProtNLM"/>
    </source>
</evidence>
<evidence type="ECO:0000313" key="2">
    <source>
        <dbReference type="EMBL" id="KAK6527561.1"/>
    </source>
</evidence>
<dbReference type="Proteomes" id="UP001365542">
    <property type="component" value="Unassembled WGS sequence"/>
</dbReference>
<feature type="compositionally biased region" description="Polar residues" evidence="1">
    <location>
        <begin position="50"/>
        <end position="65"/>
    </location>
</feature>
<feature type="compositionally biased region" description="Basic and acidic residues" evidence="1">
    <location>
        <begin position="179"/>
        <end position="190"/>
    </location>
</feature>
<sequence>MIMTSLQNFINRRATSRQTAVAAGRPESPIKQSQFTTTNNASHIPLASTRVPSRSTTHSRAQQQPELRDDSDDFKDSEILSLENQDGDGYDDGEDDDGDNISDRENGEFLQDYNREEVGGRYLVNNHHNVAANGHAHAYVHGNGNGNGNGNANGRTEVFRWQNNIVPPSTLDESDEESDGRITPKFRIADDPPLPVERTRTPPVRRDTDLANEQLHHEQFYTSLEVHPGDTGMPLASDGVEDPRPEVVSGKGGQSWEEIDREYAQHTKSVVPPVRFNVNGLLEVVKEMGVPLRGSERLILNDTLPHYKLFSIVNPSLPYQILIPLSATNPSEPTKMLSEIATISFIRRNCPAIPTPEIAYHNLDPSNAAKVPFLVVRSLKGRSVASLEGGTNGALKDRKKCATLLDGLARVQCQIMKASNAAGLNIDRIGNIFFKSEAKKPKQSFLLGPFLGADEDVGNDPESLAPITDLADLCLQVFQAAEGSSLAMNGGNGRHKEIRSVKRRLAGLLGLLPAVPDQYSALTLFHNSLNIGSVLVDPATFTVTCVLNFRDIYTVPTALTPVYPSELRPQNSEWTMWIGELDGRSGGVDRYWGLRGIYETRMAKYDARFAGDLWDDEELGGWLRIWEVVNGGVEVWVKKKGWIEAELERLRRL</sequence>
<feature type="compositionally biased region" description="Polar residues" evidence="1">
    <location>
        <begin position="30"/>
        <end position="42"/>
    </location>
</feature>
<dbReference type="AlphaFoldDB" id="A0AAV9WX13"/>
<gene>
    <name evidence="2" type="ORF">TWF694_004544</name>
</gene>
<comment type="caution">
    <text evidence="2">The sequence shown here is derived from an EMBL/GenBank/DDBJ whole genome shotgun (WGS) entry which is preliminary data.</text>
</comment>
<accession>A0AAV9WX13</accession>
<protein>
    <recommendedName>
        <fullName evidence="4">Aminoglycoside phosphotransferase domain-containing protein</fullName>
    </recommendedName>
</protein>
<reference evidence="2 3" key="1">
    <citation type="submission" date="2019-10" db="EMBL/GenBank/DDBJ databases">
        <authorList>
            <person name="Palmer J.M."/>
        </authorList>
    </citation>
    <scope>NUCLEOTIDE SEQUENCE [LARGE SCALE GENOMIC DNA]</scope>
    <source>
        <strain evidence="2 3">TWF694</strain>
    </source>
</reference>
<keyword evidence="3" id="KW-1185">Reference proteome</keyword>
<feature type="compositionally biased region" description="Basic and acidic residues" evidence="1">
    <location>
        <begin position="101"/>
        <end position="111"/>
    </location>
</feature>
<evidence type="ECO:0000313" key="3">
    <source>
        <dbReference type="Proteomes" id="UP001365542"/>
    </source>
</evidence>
<organism evidence="2 3">
    <name type="scientific">Orbilia ellipsospora</name>
    <dbReference type="NCBI Taxonomy" id="2528407"/>
    <lineage>
        <taxon>Eukaryota</taxon>
        <taxon>Fungi</taxon>
        <taxon>Dikarya</taxon>
        <taxon>Ascomycota</taxon>
        <taxon>Pezizomycotina</taxon>
        <taxon>Orbiliomycetes</taxon>
        <taxon>Orbiliales</taxon>
        <taxon>Orbiliaceae</taxon>
        <taxon>Orbilia</taxon>
    </lineage>
</organism>